<reference evidence="2" key="1">
    <citation type="submission" date="2020-02" db="EMBL/GenBank/DDBJ databases">
        <authorList>
            <person name="Meier V. D."/>
        </authorList>
    </citation>
    <scope>NUCLEOTIDE SEQUENCE</scope>
    <source>
        <strain evidence="2">AVDCRST_MAG40</strain>
    </source>
</reference>
<dbReference type="EMBL" id="CADCTX010000572">
    <property type="protein sequence ID" value="CAA9329355.1"/>
    <property type="molecule type" value="Genomic_DNA"/>
</dbReference>
<dbReference type="AlphaFoldDB" id="A0A6J4LBX3"/>
<name>A0A6J4LBX3_9BACT</name>
<feature type="compositionally biased region" description="Low complexity" evidence="1">
    <location>
        <begin position="1"/>
        <end position="21"/>
    </location>
</feature>
<evidence type="ECO:0000256" key="1">
    <source>
        <dbReference type="SAM" id="MobiDB-lite"/>
    </source>
</evidence>
<feature type="non-terminal residue" evidence="2">
    <location>
        <position position="54"/>
    </location>
</feature>
<gene>
    <name evidence="2" type="ORF">AVDCRST_MAG40-1835</name>
</gene>
<protein>
    <submittedName>
        <fullName evidence="2">Uncharacterized protein</fullName>
    </submittedName>
</protein>
<feature type="region of interest" description="Disordered" evidence="1">
    <location>
        <begin position="1"/>
        <end position="54"/>
    </location>
</feature>
<sequence length="54" mass="5909">CISSARPTRSTSTPASSRPSARAPPPRSGSRRPRPSGARWSWRRRSPPRRATGP</sequence>
<accession>A0A6J4LBX3</accession>
<evidence type="ECO:0000313" key="2">
    <source>
        <dbReference type="EMBL" id="CAA9329355.1"/>
    </source>
</evidence>
<organism evidence="2">
    <name type="scientific">uncultured Gemmatimonadaceae bacterium</name>
    <dbReference type="NCBI Taxonomy" id="246130"/>
    <lineage>
        <taxon>Bacteria</taxon>
        <taxon>Pseudomonadati</taxon>
        <taxon>Gemmatimonadota</taxon>
        <taxon>Gemmatimonadia</taxon>
        <taxon>Gemmatimonadales</taxon>
        <taxon>Gemmatimonadaceae</taxon>
        <taxon>environmental samples</taxon>
    </lineage>
</organism>
<proteinExistence type="predicted"/>
<feature type="non-terminal residue" evidence="2">
    <location>
        <position position="1"/>
    </location>
</feature>